<evidence type="ECO:0000313" key="6">
    <source>
        <dbReference type="Proteomes" id="UP000546642"/>
    </source>
</evidence>
<comment type="caution">
    <text evidence="5">The sequence shown here is derived from an EMBL/GenBank/DDBJ whole genome shotgun (WGS) entry which is preliminary data.</text>
</comment>
<feature type="region of interest" description="Disordered" evidence="2">
    <location>
        <begin position="1"/>
        <end position="37"/>
    </location>
</feature>
<evidence type="ECO:0000256" key="1">
    <source>
        <dbReference type="ARBA" id="ARBA00022729"/>
    </source>
</evidence>
<evidence type="ECO:0000256" key="3">
    <source>
        <dbReference type="SAM" id="Phobius"/>
    </source>
</evidence>
<evidence type="ECO:0000256" key="2">
    <source>
        <dbReference type="SAM" id="MobiDB-lite"/>
    </source>
</evidence>
<proteinExistence type="predicted"/>
<dbReference type="Pfam" id="PF11611">
    <property type="entry name" value="DUF4352"/>
    <property type="match status" value="1"/>
</dbReference>
<dbReference type="InterPro" id="IPR029050">
    <property type="entry name" value="Immunoprotect_excell_Ig-like"/>
</dbReference>
<feature type="compositionally biased region" description="Pro residues" evidence="2">
    <location>
        <begin position="1"/>
        <end position="10"/>
    </location>
</feature>
<feature type="transmembrane region" description="Helical" evidence="3">
    <location>
        <begin position="46"/>
        <end position="71"/>
    </location>
</feature>
<dbReference type="RefSeq" id="WP_184074668.1">
    <property type="nucleotide sequence ID" value="NZ_JACHDS010000001.1"/>
</dbReference>
<accession>A0A7W9YG89</accession>
<reference evidence="5 6" key="1">
    <citation type="submission" date="2020-08" db="EMBL/GenBank/DDBJ databases">
        <title>Sequencing the genomes of 1000 actinobacteria strains.</title>
        <authorList>
            <person name="Klenk H.-P."/>
        </authorList>
    </citation>
    <scope>NUCLEOTIDE SEQUENCE [LARGE SCALE GENOMIC DNA]</scope>
    <source>
        <strain evidence="5 6">DSM 46659</strain>
    </source>
</reference>
<keyword evidence="6" id="KW-1185">Reference proteome</keyword>
<organism evidence="5 6">
    <name type="scientific">Nocardiopsis mwathae</name>
    <dbReference type="NCBI Taxonomy" id="1472723"/>
    <lineage>
        <taxon>Bacteria</taxon>
        <taxon>Bacillati</taxon>
        <taxon>Actinomycetota</taxon>
        <taxon>Actinomycetes</taxon>
        <taxon>Streptosporangiales</taxon>
        <taxon>Nocardiopsidaceae</taxon>
        <taxon>Nocardiopsis</taxon>
    </lineage>
</organism>
<gene>
    <name evidence="5" type="ORF">HNR23_001450</name>
</gene>
<keyword evidence="3" id="KW-1133">Transmembrane helix</keyword>
<evidence type="ECO:0000313" key="5">
    <source>
        <dbReference type="EMBL" id="MBB6171390.1"/>
    </source>
</evidence>
<protein>
    <recommendedName>
        <fullName evidence="4">DUF4352 domain-containing protein</fullName>
    </recommendedName>
</protein>
<feature type="domain" description="DUF4352" evidence="4">
    <location>
        <begin position="96"/>
        <end position="212"/>
    </location>
</feature>
<name>A0A7W9YG89_9ACTN</name>
<sequence length="226" mass="23618">MTHHPPPVEPPGGDSPGQPPEGSAPYPDGAPGGPAQPPRLTPWGKIIGFGCVVAVLLALLVAGCVIVLISLGDDAIEPGIQYTPEGPPPTGPTEGAIGDSVYSGHLRMTVTGVQTGVLSVGADPLRKDAEGQYIIVNVTVKNLGNTPTAFEGSGQVLIGDDGRRYANDGQAEVYLGNEETFFRKIPPGDTIDGRLVYDIPEDVRPEELEMKDLLSPDPPVVVDLSR</sequence>
<dbReference type="InterPro" id="IPR029051">
    <property type="entry name" value="DUF4352"/>
</dbReference>
<dbReference type="EMBL" id="JACHDS010000001">
    <property type="protein sequence ID" value="MBB6171390.1"/>
    <property type="molecule type" value="Genomic_DNA"/>
</dbReference>
<dbReference type="Gene3D" id="2.60.40.1240">
    <property type="match status" value="1"/>
</dbReference>
<keyword evidence="3" id="KW-0812">Transmembrane</keyword>
<keyword evidence="1" id="KW-0732">Signal</keyword>
<keyword evidence="3" id="KW-0472">Membrane</keyword>
<dbReference type="AlphaFoldDB" id="A0A7W9YG89"/>
<evidence type="ECO:0000259" key="4">
    <source>
        <dbReference type="Pfam" id="PF11611"/>
    </source>
</evidence>
<dbReference type="Proteomes" id="UP000546642">
    <property type="component" value="Unassembled WGS sequence"/>
</dbReference>